<evidence type="ECO:0000256" key="2">
    <source>
        <dbReference type="ARBA" id="ARBA00008267"/>
    </source>
</evidence>
<dbReference type="InterPro" id="IPR013783">
    <property type="entry name" value="Ig-like_fold"/>
</dbReference>
<evidence type="ECO:0000256" key="9">
    <source>
        <dbReference type="ARBA" id="ARBA00023125"/>
    </source>
</evidence>
<evidence type="ECO:0000256" key="3">
    <source>
        <dbReference type="ARBA" id="ARBA00022737"/>
    </source>
</evidence>
<evidence type="ECO:0000313" key="14">
    <source>
        <dbReference type="EMBL" id="PQQ05005.1"/>
    </source>
</evidence>
<feature type="repeat" description="ANK" evidence="13">
    <location>
        <begin position="198"/>
        <end position="230"/>
    </location>
</feature>
<gene>
    <name evidence="14" type="ORF">Pyn_12491</name>
</gene>
<dbReference type="SMART" id="SM00015">
    <property type="entry name" value="IQ"/>
    <property type="match status" value="2"/>
</dbReference>
<dbReference type="PROSITE" id="PS50088">
    <property type="entry name" value="ANK_REPEAT"/>
    <property type="match status" value="1"/>
</dbReference>
<evidence type="ECO:0000256" key="1">
    <source>
        <dbReference type="ARBA" id="ARBA00004123"/>
    </source>
</evidence>
<comment type="similarity">
    <text evidence="2">Belongs to the CAMTA family.</text>
</comment>
<comment type="subcellular location">
    <subcellularLocation>
        <location evidence="1">Nucleus</location>
    </subcellularLocation>
</comment>
<dbReference type="GO" id="GO:0006357">
    <property type="term" value="P:regulation of transcription by RNA polymerase II"/>
    <property type="evidence" value="ECO:0007669"/>
    <property type="project" value="TreeGrafter"/>
</dbReference>
<dbReference type="Pfam" id="PF00612">
    <property type="entry name" value="IQ"/>
    <property type="match status" value="2"/>
</dbReference>
<evidence type="ECO:0000256" key="10">
    <source>
        <dbReference type="ARBA" id="ARBA00023159"/>
    </source>
</evidence>
<evidence type="ECO:0000256" key="6">
    <source>
        <dbReference type="ARBA" id="ARBA00023015"/>
    </source>
</evidence>
<dbReference type="GO" id="GO:0003690">
    <property type="term" value="F:double-stranded DNA binding"/>
    <property type="evidence" value="ECO:0007669"/>
    <property type="project" value="TreeGrafter"/>
</dbReference>
<keyword evidence="12" id="KW-0539">Nucleus</keyword>
<name>A0A314Y9L0_PRUYE</name>
<dbReference type="InterPro" id="IPR002110">
    <property type="entry name" value="Ankyrin_rpt"/>
</dbReference>
<keyword evidence="15" id="KW-1185">Reference proteome</keyword>
<keyword evidence="11" id="KW-0804">Transcription</keyword>
<keyword evidence="10" id="KW-0010">Activator</keyword>
<evidence type="ECO:0000256" key="8">
    <source>
        <dbReference type="ARBA" id="ARBA00023043"/>
    </source>
</evidence>
<dbReference type="Proteomes" id="UP000250321">
    <property type="component" value="Unassembled WGS sequence"/>
</dbReference>
<evidence type="ECO:0000256" key="5">
    <source>
        <dbReference type="ARBA" id="ARBA00022860"/>
    </source>
</evidence>
<dbReference type="Gene3D" id="1.20.5.190">
    <property type="match status" value="1"/>
</dbReference>
<reference evidence="14 15" key="1">
    <citation type="submission" date="2018-02" db="EMBL/GenBank/DDBJ databases">
        <title>Draft genome of wild Prunus yedoensis var. nudiflora.</title>
        <authorList>
            <person name="Baek S."/>
            <person name="Kim J.-H."/>
            <person name="Choi K."/>
            <person name="Kim G.-B."/>
            <person name="Cho A."/>
            <person name="Jang H."/>
            <person name="Shin C.-H."/>
            <person name="Yu H.-J."/>
            <person name="Mun J.-H."/>
        </authorList>
    </citation>
    <scope>NUCLEOTIDE SEQUENCE [LARGE SCALE GENOMIC DNA]</scope>
    <source>
        <strain evidence="15">cv. Jeju island</strain>
        <tissue evidence="14">Leaf</tissue>
    </source>
</reference>
<evidence type="ECO:0000256" key="11">
    <source>
        <dbReference type="ARBA" id="ARBA00023163"/>
    </source>
</evidence>
<protein>
    <submittedName>
        <fullName evidence="14">Calmodulin-binding transcription activator 3</fullName>
    </submittedName>
</protein>
<dbReference type="OrthoDB" id="407555at2759"/>
<keyword evidence="5" id="KW-0112">Calmodulin-binding</keyword>
<dbReference type="PROSITE" id="PS50297">
    <property type="entry name" value="ANK_REP_REGION"/>
    <property type="match status" value="1"/>
</dbReference>
<organism evidence="14 15">
    <name type="scientific">Prunus yedoensis var. nudiflora</name>
    <dbReference type="NCBI Taxonomy" id="2094558"/>
    <lineage>
        <taxon>Eukaryota</taxon>
        <taxon>Viridiplantae</taxon>
        <taxon>Streptophyta</taxon>
        <taxon>Embryophyta</taxon>
        <taxon>Tracheophyta</taxon>
        <taxon>Spermatophyta</taxon>
        <taxon>Magnoliopsida</taxon>
        <taxon>eudicotyledons</taxon>
        <taxon>Gunneridae</taxon>
        <taxon>Pentapetalae</taxon>
        <taxon>rosids</taxon>
        <taxon>fabids</taxon>
        <taxon>Rosales</taxon>
        <taxon>Rosaceae</taxon>
        <taxon>Amygdaloideae</taxon>
        <taxon>Amygdaleae</taxon>
        <taxon>Prunus</taxon>
    </lineage>
</organism>
<evidence type="ECO:0000256" key="12">
    <source>
        <dbReference type="ARBA" id="ARBA00023242"/>
    </source>
</evidence>
<dbReference type="GO" id="GO:0005634">
    <property type="term" value="C:nucleus"/>
    <property type="evidence" value="ECO:0007669"/>
    <property type="project" value="UniProtKB-SubCell"/>
</dbReference>
<sequence length="524" mass="58229">MFGEVEVRAEVIADGVLRCYTPVHKAGRVPFYVTCSNRLACSEVREFEYRVGQIPDFDAKDDDSGCTNDILSMRFGKLLSLSSTSPTFDPNSQAENSVLINKIDSLLKNDNGEWDRMLQLTSDEDFSLERVEEQLLHQLLKEKLHVWLLQKLAVGGKGPSVLDEDGQGVLHFGAALGYDWVLLPTITAGVSVNFRDVNGWTALHWAASCGRERTVASLISLGAAPGALTDPKSALSAQLSSLNLDIKEGNNAGISGANAVQTVSERIATPIGNGDLTDGLSLRDSLTAVCNATQAAARIHQAFRVKSFQRKQLKEYGGNEFGISDEHALSLIAVKSHKPGKRDEHVDAAAIRIQNKFRSWKGRKDYLIIRQRIVKIQAHVRGHQVRKNYRKIVWSVGIVEKIILRWRRKGSGLRGFKSEPLIEGPSIQVSSSKDDDYDLLKEGRKQTEERLQKALARVKSMVQYPEARDQYRRLLNVVTEIKETKVVCDSAVNSSEGRVDMDDDLIDFAELLDEDIFMPTAAPQ</sequence>
<dbReference type="SUPFAM" id="SSF81296">
    <property type="entry name" value="E set domains"/>
    <property type="match status" value="1"/>
</dbReference>
<dbReference type="Pfam" id="PF00023">
    <property type="entry name" value="Ank"/>
    <property type="match status" value="1"/>
</dbReference>
<dbReference type="AlphaFoldDB" id="A0A314Y9L0"/>
<dbReference type="SUPFAM" id="SSF52540">
    <property type="entry name" value="P-loop containing nucleoside triphosphate hydrolases"/>
    <property type="match status" value="1"/>
</dbReference>
<dbReference type="PANTHER" id="PTHR23335">
    <property type="entry name" value="CALMODULIN-BINDING TRANSCRIPTION ACTIVATOR CAMTA"/>
    <property type="match status" value="1"/>
</dbReference>
<dbReference type="STRING" id="2094558.A0A314Y9L0"/>
<dbReference type="EMBL" id="PJQY01001165">
    <property type="protein sequence ID" value="PQQ05005.1"/>
    <property type="molecule type" value="Genomic_DNA"/>
</dbReference>
<dbReference type="Gene3D" id="1.25.40.20">
    <property type="entry name" value="Ankyrin repeat-containing domain"/>
    <property type="match status" value="1"/>
</dbReference>
<keyword evidence="8 13" id="KW-0040">ANK repeat</keyword>
<evidence type="ECO:0000256" key="7">
    <source>
        <dbReference type="ARBA" id="ARBA00023016"/>
    </source>
</evidence>
<dbReference type="FunFam" id="1.20.5.190:FF:000003">
    <property type="entry name" value="Calmodulin-binding transcription activator 2"/>
    <property type="match status" value="1"/>
</dbReference>
<dbReference type="InterPro" id="IPR027417">
    <property type="entry name" value="P-loop_NTPase"/>
</dbReference>
<proteinExistence type="inferred from homology"/>
<evidence type="ECO:0000256" key="4">
    <source>
        <dbReference type="ARBA" id="ARBA00022837"/>
    </source>
</evidence>
<dbReference type="InterPro" id="IPR036770">
    <property type="entry name" value="Ankyrin_rpt-contain_sf"/>
</dbReference>
<dbReference type="GO" id="GO:0005516">
    <property type="term" value="F:calmodulin binding"/>
    <property type="evidence" value="ECO:0007669"/>
    <property type="project" value="UniProtKB-KW"/>
</dbReference>
<dbReference type="Gene3D" id="2.60.40.10">
    <property type="entry name" value="Immunoglobulins"/>
    <property type="match status" value="1"/>
</dbReference>
<evidence type="ECO:0000256" key="13">
    <source>
        <dbReference type="PROSITE-ProRule" id="PRU00023"/>
    </source>
</evidence>
<keyword evidence="6" id="KW-0805">Transcription regulation</keyword>
<keyword evidence="3" id="KW-0677">Repeat</keyword>
<dbReference type="SMART" id="SM00248">
    <property type="entry name" value="ANK"/>
    <property type="match status" value="1"/>
</dbReference>
<dbReference type="PROSITE" id="PS50096">
    <property type="entry name" value="IQ"/>
    <property type="match status" value="2"/>
</dbReference>
<evidence type="ECO:0000313" key="15">
    <source>
        <dbReference type="Proteomes" id="UP000250321"/>
    </source>
</evidence>
<dbReference type="InterPro" id="IPR000048">
    <property type="entry name" value="IQ_motif_EF-hand-BS"/>
</dbReference>
<dbReference type="GO" id="GO:0003712">
    <property type="term" value="F:transcription coregulator activity"/>
    <property type="evidence" value="ECO:0007669"/>
    <property type="project" value="TreeGrafter"/>
</dbReference>
<keyword evidence="9" id="KW-0238">DNA-binding</keyword>
<keyword evidence="4" id="KW-0106">Calcium</keyword>
<accession>A0A314Y9L0</accession>
<dbReference type="SUPFAM" id="SSF48403">
    <property type="entry name" value="Ankyrin repeat"/>
    <property type="match status" value="1"/>
</dbReference>
<comment type="caution">
    <text evidence="14">The sequence shown here is derived from an EMBL/GenBank/DDBJ whole genome shotgun (WGS) entry which is preliminary data.</text>
</comment>
<dbReference type="InterPro" id="IPR014756">
    <property type="entry name" value="Ig_E-set"/>
</dbReference>
<keyword evidence="7" id="KW-0346">Stress response</keyword>
<dbReference type="PANTHER" id="PTHR23335:SF30">
    <property type="entry name" value="CALMODULIN-BINDING TRANSCRIPTION ACTIVATOR 3"/>
    <property type="match status" value="1"/>
</dbReference>